<keyword evidence="4" id="KW-1185">Reference proteome</keyword>
<reference evidence="3" key="1">
    <citation type="journal article" date="2021" name="Nat. Commun.">
        <title>Genetic determinants of endophytism in the Arabidopsis root mycobiome.</title>
        <authorList>
            <person name="Mesny F."/>
            <person name="Miyauchi S."/>
            <person name="Thiergart T."/>
            <person name="Pickel B."/>
            <person name="Atanasova L."/>
            <person name="Karlsson M."/>
            <person name="Huettel B."/>
            <person name="Barry K.W."/>
            <person name="Haridas S."/>
            <person name="Chen C."/>
            <person name="Bauer D."/>
            <person name="Andreopoulos W."/>
            <person name="Pangilinan J."/>
            <person name="LaButti K."/>
            <person name="Riley R."/>
            <person name="Lipzen A."/>
            <person name="Clum A."/>
            <person name="Drula E."/>
            <person name="Henrissat B."/>
            <person name="Kohler A."/>
            <person name="Grigoriev I.V."/>
            <person name="Martin F.M."/>
            <person name="Hacquard S."/>
        </authorList>
    </citation>
    <scope>NUCLEOTIDE SEQUENCE</scope>
    <source>
        <strain evidence="3">MPI-SDFR-AT-0120</strain>
    </source>
</reference>
<keyword evidence="2" id="KW-0812">Transmembrane</keyword>
<sequence length="310" mass="34154">MSYGQSYGPVYQQEPVYHQNQIYQHNPAAYSSQNDFELHSAAPSFTSSKNVYQAQGQGGPVSNDGTSDYHRLLREPGEDAKYTLWSPGFWIQFPWLGILSILGILASTVASLVILVRSHRQPLEGWGFGIAPSVYLSIASVVANGLTAYALANGLEITFWRYALQGRTLAELNQNWLCGQNMYHAFLQGYRAGGRLTAIACIMSVVALLRGPLYQRASSVISDVAYESSGNFRLSIATNLPEGYTGLSRDSRASIQEIARLTPDFAQIMQAYSLRSNVSIEHSNCGTSCFTDIKVGLEVTYVNELSDVHR</sequence>
<organism evidence="3 4">
    <name type="scientific">Paraphoma chrysanthemicola</name>
    <dbReference type="NCBI Taxonomy" id="798071"/>
    <lineage>
        <taxon>Eukaryota</taxon>
        <taxon>Fungi</taxon>
        <taxon>Dikarya</taxon>
        <taxon>Ascomycota</taxon>
        <taxon>Pezizomycotina</taxon>
        <taxon>Dothideomycetes</taxon>
        <taxon>Pleosporomycetidae</taxon>
        <taxon>Pleosporales</taxon>
        <taxon>Pleosporineae</taxon>
        <taxon>Phaeosphaeriaceae</taxon>
        <taxon>Paraphoma</taxon>
    </lineage>
</organism>
<comment type="caution">
    <text evidence="3">The sequence shown here is derived from an EMBL/GenBank/DDBJ whole genome shotgun (WGS) entry which is preliminary data.</text>
</comment>
<dbReference type="PANTHER" id="PTHR37576:SF2">
    <property type="entry name" value="DEFECT AT LOW TEMPERATURE PROTEIN 1"/>
    <property type="match status" value="1"/>
</dbReference>
<keyword evidence="2" id="KW-0472">Membrane</keyword>
<feature type="transmembrane region" description="Helical" evidence="2">
    <location>
        <begin position="192"/>
        <end position="209"/>
    </location>
</feature>
<feature type="transmembrane region" description="Helical" evidence="2">
    <location>
        <begin position="128"/>
        <end position="152"/>
    </location>
</feature>
<name>A0A8K0QU76_9PLEO</name>
<accession>A0A8K0QU76</accession>
<keyword evidence="2" id="KW-1133">Transmembrane helix</keyword>
<evidence type="ECO:0000313" key="3">
    <source>
        <dbReference type="EMBL" id="KAH7070203.1"/>
    </source>
</evidence>
<dbReference type="PANTHER" id="PTHR37576">
    <property type="entry name" value="DEFECT AT LOW TEMPERATURE PROTEIN 1"/>
    <property type="match status" value="1"/>
</dbReference>
<dbReference type="Proteomes" id="UP000813461">
    <property type="component" value="Unassembled WGS sequence"/>
</dbReference>
<dbReference type="AlphaFoldDB" id="A0A8K0QU76"/>
<evidence type="ECO:0000313" key="4">
    <source>
        <dbReference type="Proteomes" id="UP000813461"/>
    </source>
</evidence>
<dbReference type="EMBL" id="JAGMVJ010000027">
    <property type="protein sequence ID" value="KAH7070203.1"/>
    <property type="molecule type" value="Genomic_DNA"/>
</dbReference>
<proteinExistence type="predicted"/>
<gene>
    <name evidence="3" type="ORF">FB567DRAFT_216261</name>
</gene>
<dbReference type="Pfam" id="PF11374">
    <property type="entry name" value="DUF3176"/>
    <property type="match status" value="1"/>
</dbReference>
<feature type="transmembrane region" description="Helical" evidence="2">
    <location>
        <begin position="93"/>
        <end position="116"/>
    </location>
</feature>
<dbReference type="OrthoDB" id="3781445at2759"/>
<protein>
    <submittedName>
        <fullName evidence="3">Uncharacterized protein</fullName>
    </submittedName>
</protein>
<evidence type="ECO:0000256" key="2">
    <source>
        <dbReference type="SAM" id="Phobius"/>
    </source>
</evidence>
<evidence type="ECO:0000256" key="1">
    <source>
        <dbReference type="SAM" id="MobiDB-lite"/>
    </source>
</evidence>
<dbReference type="InterPro" id="IPR021514">
    <property type="entry name" value="DUF3176"/>
</dbReference>
<feature type="region of interest" description="Disordered" evidence="1">
    <location>
        <begin position="51"/>
        <end position="70"/>
    </location>
</feature>